<keyword evidence="1" id="KW-0472">Membrane</keyword>
<dbReference type="Proteomes" id="UP000683925">
    <property type="component" value="Unassembled WGS sequence"/>
</dbReference>
<gene>
    <name evidence="2" type="ORF">POCTA_138.1.T1450174</name>
</gene>
<protein>
    <submittedName>
        <fullName evidence="2">Uncharacterized protein</fullName>
    </submittedName>
</protein>
<name>A0A8S1Y5A5_PAROT</name>
<reference evidence="2" key="1">
    <citation type="submission" date="2021-01" db="EMBL/GenBank/DDBJ databases">
        <authorList>
            <consortium name="Genoscope - CEA"/>
            <person name="William W."/>
        </authorList>
    </citation>
    <scope>NUCLEOTIDE SEQUENCE</scope>
</reference>
<keyword evidence="1" id="KW-1133">Transmembrane helix</keyword>
<organism evidence="2 3">
    <name type="scientific">Paramecium octaurelia</name>
    <dbReference type="NCBI Taxonomy" id="43137"/>
    <lineage>
        <taxon>Eukaryota</taxon>
        <taxon>Sar</taxon>
        <taxon>Alveolata</taxon>
        <taxon>Ciliophora</taxon>
        <taxon>Intramacronucleata</taxon>
        <taxon>Oligohymenophorea</taxon>
        <taxon>Peniculida</taxon>
        <taxon>Parameciidae</taxon>
        <taxon>Paramecium</taxon>
    </lineage>
</organism>
<sequence length="120" mass="13865">MHQIYMKKQYYLTFDSWISHQGQLILTQTLSTIDTGILFTNSESKSFIYNAQLITNATTNQFWSTLLVKNSYLNLFIRLDSMSFDTQIVYSKLGEILLAQVGLIMSILMVLSFTSWITQT</sequence>
<dbReference type="OrthoDB" id="303855at2759"/>
<accession>A0A8S1Y5A5</accession>
<keyword evidence="1" id="KW-0812">Transmembrane</keyword>
<feature type="transmembrane region" description="Helical" evidence="1">
    <location>
        <begin position="96"/>
        <end position="117"/>
    </location>
</feature>
<comment type="caution">
    <text evidence="2">The sequence shown here is derived from an EMBL/GenBank/DDBJ whole genome shotgun (WGS) entry which is preliminary data.</text>
</comment>
<dbReference type="AlphaFoldDB" id="A0A8S1Y5A5"/>
<dbReference type="EMBL" id="CAJJDP010000147">
    <property type="protein sequence ID" value="CAD8208989.1"/>
    <property type="molecule type" value="Genomic_DNA"/>
</dbReference>
<keyword evidence="3" id="KW-1185">Reference proteome</keyword>
<evidence type="ECO:0000313" key="2">
    <source>
        <dbReference type="EMBL" id="CAD8208989.1"/>
    </source>
</evidence>
<evidence type="ECO:0000256" key="1">
    <source>
        <dbReference type="SAM" id="Phobius"/>
    </source>
</evidence>
<evidence type="ECO:0000313" key="3">
    <source>
        <dbReference type="Proteomes" id="UP000683925"/>
    </source>
</evidence>
<proteinExistence type="predicted"/>